<sequence>MENTQRIETPVGDRNPTVTRRQLLATGGILAAGGLSGCLERVAGATTNTGASPAAYYDGDATRATSGTEAIRAYGAGPTDVRYVPATIRGGAGFLSGELDLEGWSTSAVTKAQDYNSSRSNKPSSEWWDQSDDGDDANDDSHATVLEVERELLGHVDSALDAVSRRSKADSKKALDAFINATTRALRPELDRCTSDVCSAVRESSDGRVKSIRATMDAVDAEDWDEADGLLEEVRGVVEGDITRLEDARTNDNTRSNGSGSTIRTPDWIDDMDDDGDGIPDEVTALYDYLDDDPTIGERFTVCLPDARLPADRGALVDELTPRRVIEYFTGEPNGERCEANGREGAARIHRDIACRNLLSATLDEQSYKGSRGVAAFTTRGGVCVTGVLPDADGAETMLYVTEDRTTPKLYQGVAYAPDSLDEWGEETVADGVAVTPTLVCPVLATPPGCPCPMPALFYVRRCKHDEQYLFTGGWLIDDGALYENTMTLLASEGPTEVVAVSAADVDGDGYGDLVARRLSRPRSHYGTTMVSGEHDRDADYLPAALRTEDGADGLNALREGNDRVVRKKPGRTRGEQAGDDATDDGDSAEMLVMALDAPVVHLAAVEASNDVKFKAGAELSKSVN</sequence>
<feature type="region of interest" description="Disordered" evidence="1">
    <location>
        <begin position="112"/>
        <end position="140"/>
    </location>
</feature>
<name>A0A2A5QW61_9EURY</name>
<gene>
    <name evidence="2" type="ORF">CP557_11455</name>
</gene>
<dbReference type="Proteomes" id="UP000219689">
    <property type="component" value="Unassembled WGS sequence"/>
</dbReference>
<evidence type="ECO:0000313" key="2">
    <source>
        <dbReference type="EMBL" id="PCR91088.1"/>
    </source>
</evidence>
<dbReference type="AlphaFoldDB" id="A0A2A5QW61"/>
<feature type="region of interest" description="Disordered" evidence="1">
    <location>
        <begin position="249"/>
        <end position="272"/>
    </location>
</feature>
<keyword evidence="3" id="KW-1185">Reference proteome</keyword>
<feature type="region of interest" description="Disordered" evidence="1">
    <location>
        <begin position="554"/>
        <end position="586"/>
    </location>
</feature>
<feature type="compositionally biased region" description="Polar residues" evidence="1">
    <location>
        <begin position="112"/>
        <end position="123"/>
    </location>
</feature>
<protein>
    <submittedName>
        <fullName evidence="2">Uncharacterized protein</fullName>
    </submittedName>
</protein>
<evidence type="ECO:0000256" key="1">
    <source>
        <dbReference type="SAM" id="MobiDB-lite"/>
    </source>
</evidence>
<organism evidence="2 3">
    <name type="scientific">Natrinema ejinorense</name>
    <dbReference type="NCBI Taxonomy" id="373386"/>
    <lineage>
        <taxon>Archaea</taxon>
        <taxon>Methanobacteriati</taxon>
        <taxon>Methanobacteriota</taxon>
        <taxon>Stenosarchaea group</taxon>
        <taxon>Halobacteria</taxon>
        <taxon>Halobacteriales</taxon>
        <taxon>Natrialbaceae</taxon>
        <taxon>Natrinema</taxon>
    </lineage>
</organism>
<dbReference type="RefSeq" id="WP_097380032.1">
    <property type="nucleotide sequence ID" value="NZ_NXNI01000001.1"/>
</dbReference>
<proteinExistence type="predicted"/>
<dbReference type="OrthoDB" id="236558at2157"/>
<feature type="compositionally biased region" description="Polar residues" evidence="1">
    <location>
        <begin position="253"/>
        <end position="264"/>
    </location>
</feature>
<reference evidence="2 3" key="1">
    <citation type="submission" date="2017-09" db="EMBL/GenBank/DDBJ databases">
        <title>Genome sequences of Natrinema ejinorence JCM 13890T.</title>
        <authorList>
            <person name="Roh S.W."/>
            <person name="Kim Y.B."/>
            <person name="Kim J.Y."/>
        </authorList>
    </citation>
    <scope>NUCLEOTIDE SEQUENCE [LARGE SCALE GENOMIC DNA]</scope>
    <source>
        <strain evidence="2 3">JCM 13890</strain>
    </source>
</reference>
<dbReference type="InterPro" id="IPR006311">
    <property type="entry name" value="TAT_signal"/>
</dbReference>
<accession>A0A2A5QW61</accession>
<comment type="caution">
    <text evidence="2">The sequence shown here is derived from an EMBL/GenBank/DDBJ whole genome shotgun (WGS) entry which is preliminary data.</text>
</comment>
<dbReference type="PROSITE" id="PS51318">
    <property type="entry name" value="TAT"/>
    <property type="match status" value="1"/>
</dbReference>
<dbReference type="EMBL" id="NXNI01000001">
    <property type="protein sequence ID" value="PCR91088.1"/>
    <property type="molecule type" value="Genomic_DNA"/>
</dbReference>
<feature type="compositionally biased region" description="Acidic residues" evidence="1">
    <location>
        <begin position="129"/>
        <end position="138"/>
    </location>
</feature>
<evidence type="ECO:0000313" key="3">
    <source>
        <dbReference type="Proteomes" id="UP000219689"/>
    </source>
</evidence>